<name>A0A2N1J5L7_9BACT</name>
<dbReference type="PANTHER" id="PTHR33525:SF4">
    <property type="entry name" value="CYCLIC DI-GMP PHOSPHODIESTERASE CDGJ"/>
    <property type="match status" value="1"/>
</dbReference>
<organism evidence="3 4">
    <name type="scientific">Malaciobacter halophilus</name>
    <dbReference type="NCBI Taxonomy" id="197482"/>
    <lineage>
        <taxon>Bacteria</taxon>
        <taxon>Pseudomonadati</taxon>
        <taxon>Campylobacterota</taxon>
        <taxon>Epsilonproteobacteria</taxon>
        <taxon>Campylobacterales</taxon>
        <taxon>Arcobacteraceae</taxon>
        <taxon>Malaciobacter</taxon>
    </lineage>
</organism>
<dbReference type="AlphaFoldDB" id="A0A2N1J5L7"/>
<dbReference type="InterPro" id="IPR013976">
    <property type="entry name" value="HDOD"/>
</dbReference>
<feature type="domain" description="HDOD" evidence="2">
    <location>
        <begin position="12"/>
        <end position="209"/>
    </location>
</feature>
<evidence type="ECO:0000313" key="4">
    <source>
        <dbReference type="Proteomes" id="UP000233248"/>
    </source>
</evidence>
<dbReference type="SUPFAM" id="SSF109604">
    <property type="entry name" value="HD-domain/PDEase-like"/>
    <property type="match status" value="1"/>
</dbReference>
<dbReference type="Gene3D" id="1.10.3210.10">
    <property type="entry name" value="Hypothetical protein af1432"/>
    <property type="match status" value="1"/>
</dbReference>
<dbReference type="OrthoDB" id="9803649at2"/>
<feature type="coiled-coil region" evidence="1">
    <location>
        <begin position="241"/>
        <end position="268"/>
    </location>
</feature>
<proteinExistence type="predicted"/>
<dbReference type="RefSeq" id="WP_099333970.1">
    <property type="nucleotide sequence ID" value="NZ_CP031218.1"/>
</dbReference>
<dbReference type="KEGG" id="ahs:AHALO_0838"/>
<dbReference type="InterPro" id="IPR052340">
    <property type="entry name" value="RNase_Y/CdgJ"/>
</dbReference>
<protein>
    <submittedName>
        <fullName evidence="3">HDOD domain-containing protein</fullName>
    </submittedName>
</protein>
<keyword evidence="1" id="KW-0175">Coiled coil</keyword>
<dbReference type="EMBL" id="NXIF01000007">
    <property type="protein sequence ID" value="PKI81858.1"/>
    <property type="molecule type" value="Genomic_DNA"/>
</dbReference>
<evidence type="ECO:0000259" key="2">
    <source>
        <dbReference type="PROSITE" id="PS51833"/>
    </source>
</evidence>
<reference evidence="3 4" key="1">
    <citation type="submission" date="2017-09" db="EMBL/GenBank/DDBJ databases">
        <title>Genomics of the genus Arcobacter.</title>
        <authorList>
            <person name="Perez-Cataluna A."/>
            <person name="Figueras M.J."/>
            <person name="Salas-Masso N."/>
        </authorList>
    </citation>
    <scope>NUCLEOTIDE SEQUENCE [LARGE SCALE GENOMIC DNA]</scope>
    <source>
        <strain evidence="3 4">DSM 18005</strain>
    </source>
</reference>
<accession>A0A2N1J5L7</accession>
<dbReference type="Proteomes" id="UP000233248">
    <property type="component" value="Unassembled WGS sequence"/>
</dbReference>
<dbReference type="Pfam" id="PF08668">
    <property type="entry name" value="HDOD"/>
    <property type="match status" value="1"/>
</dbReference>
<comment type="caution">
    <text evidence="3">The sequence shown here is derived from an EMBL/GenBank/DDBJ whole genome shotgun (WGS) entry which is preliminary data.</text>
</comment>
<gene>
    <name evidence="3" type="ORF">CP960_01815</name>
</gene>
<evidence type="ECO:0000313" key="3">
    <source>
        <dbReference type="EMBL" id="PKI81858.1"/>
    </source>
</evidence>
<sequence>MPENILEKIESLPPLPKTIAEIEEYRQKRDKEAFELLKIIEKDALIISTLLKVSNSAMFGFRSKVETPSRAINLLGINFTISIAIGGTVQNLLKANLSAYGINSDDFMRVSNMATTLTNLWLSKVSFDLKEELILPSLLQEAGKFIIADILELEGKTNEFKDLLRQGKSTAQAEKEILGLSTSEITARIFRHWKLSDTLIDSIEFVDDISKVDEAYKQRAQILDVVKTACEVTAPLSDDNVDKAIQKAKAYNLDVKSLENAIEKLEDRLLDEQV</sequence>
<keyword evidence="4" id="KW-1185">Reference proteome</keyword>
<dbReference type="PANTHER" id="PTHR33525">
    <property type="match status" value="1"/>
</dbReference>
<evidence type="ECO:0000256" key="1">
    <source>
        <dbReference type="SAM" id="Coils"/>
    </source>
</evidence>
<dbReference type="PROSITE" id="PS51833">
    <property type="entry name" value="HDOD"/>
    <property type="match status" value="1"/>
</dbReference>